<keyword evidence="10" id="KW-1185">Reference proteome</keyword>
<evidence type="ECO:0000256" key="3">
    <source>
        <dbReference type="ARBA" id="ARBA00022692"/>
    </source>
</evidence>
<evidence type="ECO:0000256" key="6">
    <source>
        <dbReference type="SAM" id="MobiDB-lite"/>
    </source>
</evidence>
<evidence type="ECO:0000259" key="8">
    <source>
        <dbReference type="Pfam" id="PF04024"/>
    </source>
</evidence>
<keyword evidence="4 7" id="KW-1133">Transmembrane helix</keyword>
<proteinExistence type="predicted"/>
<dbReference type="PANTHER" id="PTHR33885:SF3">
    <property type="entry name" value="PHAGE SHOCK PROTEIN C"/>
    <property type="match status" value="1"/>
</dbReference>
<keyword evidence="2" id="KW-1003">Cell membrane</keyword>
<dbReference type="EMBL" id="JAKMUR010000016">
    <property type="protein sequence ID" value="MCZ9292261.1"/>
    <property type="molecule type" value="Genomic_DNA"/>
</dbReference>
<gene>
    <name evidence="9" type="ORF">L8U61_08950</name>
</gene>
<evidence type="ECO:0000256" key="1">
    <source>
        <dbReference type="ARBA" id="ARBA00004162"/>
    </source>
</evidence>
<dbReference type="Proteomes" id="UP001146453">
    <property type="component" value="Unassembled WGS sequence"/>
</dbReference>
<feature type="domain" description="Phage shock protein PspC N-terminal" evidence="8">
    <location>
        <begin position="22"/>
        <end position="80"/>
    </location>
</feature>
<dbReference type="PANTHER" id="PTHR33885">
    <property type="entry name" value="PHAGE SHOCK PROTEIN C"/>
    <property type="match status" value="1"/>
</dbReference>
<dbReference type="Pfam" id="PF04024">
    <property type="entry name" value="PspC"/>
    <property type="match status" value="1"/>
</dbReference>
<feature type="transmembrane region" description="Helical" evidence="7">
    <location>
        <begin position="53"/>
        <end position="76"/>
    </location>
</feature>
<name>A0ABT4R9N8_9CORY</name>
<feature type="compositionally biased region" description="Polar residues" evidence="6">
    <location>
        <begin position="8"/>
        <end position="19"/>
    </location>
</feature>
<evidence type="ECO:0000256" key="5">
    <source>
        <dbReference type="ARBA" id="ARBA00023136"/>
    </source>
</evidence>
<comment type="subcellular location">
    <subcellularLocation>
        <location evidence="1">Cell membrane</location>
        <topology evidence="1">Single-pass membrane protein</topology>
    </subcellularLocation>
</comment>
<reference evidence="9" key="1">
    <citation type="submission" date="2022-02" db="EMBL/GenBank/DDBJ databases">
        <title>Corynebacterium sp. from urogenital microbiome.</title>
        <authorList>
            <person name="Cappelli E.A."/>
            <person name="Ribeiro T.G."/>
            <person name="Peixe L."/>
        </authorList>
    </citation>
    <scope>NUCLEOTIDE SEQUENCE</scope>
    <source>
        <strain evidence="9">C8Ua_144</strain>
    </source>
</reference>
<evidence type="ECO:0000256" key="7">
    <source>
        <dbReference type="SAM" id="Phobius"/>
    </source>
</evidence>
<keyword evidence="3 7" id="KW-0812">Transmembrane</keyword>
<evidence type="ECO:0000256" key="2">
    <source>
        <dbReference type="ARBA" id="ARBA00022475"/>
    </source>
</evidence>
<keyword evidence="5 7" id="KW-0472">Membrane</keyword>
<dbReference type="InterPro" id="IPR007168">
    <property type="entry name" value="Phageshock_PspC_N"/>
</dbReference>
<evidence type="ECO:0000313" key="10">
    <source>
        <dbReference type="Proteomes" id="UP001146453"/>
    </source>
</evidence>
<feature type="region of interest" description="Disordered" evidence="6">
    <location>
        <begin position="1"/>
        <end position="22"/>
    </location>
</feature>
<sequence>MKGPRNVQPYNPQNINPGNSPKRLERSMTDKYIAGVCGGIAQYLGVDPTVVRVVFVLLALIGLFPGLLAYGVAWMIMPAEF</sequence>
<protein>
    <submittedName>
        <fullName evidence="9">PspC domain-containing protein</fullName>
    </submittedName>
</protein>
<accession>A0ABT4R9N8</accession>
<dbReference type="RefSeq" id="WP_269952573.1">
    <property type="nucleotide sequence ID" value="NZ_JAKMUR010000016.1"/>
</dbReference>
<evidence type="ECO:0000313" key="9">
    <source>
        <dbReference type="EMBL" id="MCZ9292261.1"/>
    </source>
</evidence>
<comment type="caution">
    <text evidence="9">The sequence shown here is derived from an EMBL/GenBank/DDBJ whole genome shotgun (WGS) entry which is preliminary data.</text>
</comment>
<evidence type="ECO:0000256" key="4">
    <source>
        <dbReference type="ARBA" id="ARBA00022989"/>
    </source>
</evidence>
<dbReference type="InterPro" id="IPR052027">
    <property type="entry name" value="PspC"/>
</dbReference>
<organism evidence="9 10">
    <name type="scientific">Corynebacterium lehmanniae</name>
    <dbReference type="NCBI Taxonomy" id="2913497"/>
    <lineage>
        <taxon>Bacteria</taxon>
        <taxon>Bacillati</taxon>
        <taxon>Actinomycetota</taxon>
        <taxon>Actinomycetes</taxon>
        <taxon>Mycobacteriales</taxon>
        <taxon>Corynebacteriaceae</taxon>
        <taxon>Corynebacterium</taxon>
    </lineage>
</organism>